<evidence type="ECO:0000313" key="2">
    <source>
        <dbReference type="Proteomes" id="UP000241595"/>
    </source>
</evidence>
<dbReference type="GO" id="GO:0004601">
    <property type="term" value="F:peroxidase activity"/>
    <property type="evidence" value="ECO:0007669"/>
    <property type="project" value="UniProtKB-KW"/>
</dbReference>
<proteinExistence type="predicted"/>
<name>A0A2U3NA79_9MYCO</name>
<organism evidence="1 2">
    <name type="scientific">Mycobacterium terramassiliense</name>
    <dbReference type="NCBI Taxonomy" id="1841859"/>
    <lineage>
        <taxon>Bacteria</taxon>
        <taxon>Bacillati</taxon>
        <taxon>Actinomycetota</taxon>
        <taxon>Actinomycetes</taxon>
        <taxon>Mycobacteriales</taxon>
        <taxon>Mycobacteriaceae</taxon>
        <taxon>Mycobacterium</taxon>
    </lineage>
</organism>
<sequence>VSRRVRIAPLEPPYQPEIQRLLAKWMPPGSPVAPLALFRTLAVHDELAARMRPLGAGILGGRIVAPRAREVLIARTCALCCAEYEWGVHAAAFAKPLGLTDEQLYSTVHGGPDDACWNTQQRNIIRLADDLHHTSAISDELFDDLRTDFDDQQILELTATAGWYHTIAYIIGVAGVAAEPWAAPFPSV</sequence>
<gene>
    <name evidence="1" type="ORF">MTAB308_1925</name>
</gene>
<protein>
    <submittedName>
        <fullName evidence="1">Alkylhydroperoxidase family enzyme, contains CxxC motif</fullName>
    </submittedName>
</protein>
<dbReference type="EMBL" id="FTRV01000011">
    <property type="protein sequence ID" value="SPM28438.1"/>
    <property type="molecule type" value="Genomic_DNA"/>
</dbReference>
<dbReference type="STRING" id="1841859.GCA_900157385_01921"/>
<dbReference type="PANTHER" id="PTHR34846:SF5">
    <property type="entry name" value="CARBOXYMUCONOLACTONE DECARBOXYLASE-LIKE DOMAIN-CONTAINING PROTEIN"/>
    <property type="match status" value="1"/>
</dbReference>
<dbReference type="Gene3D" id="1.20.1290.10">
    <property type="entry name" value="AhpD-like"/>
    <property type="match status" value="1"/>
</dbReference>
<dbReference type="PANTHER" id="PTHR34846">
    <property type="entry name" value="4-CARBOXYMUCONOLACTONE DECARBOXYLASE FAMILY PROTEIN (AFU_ORTHOLOGUE AFUA_6G11590)"/>
    <property type="match status" value="1"/>
</dbReference>
<dbReference type="InterPro" id="IPR029032">
    <property type="entry name" value="AhpD-like"/>
</dbReference>
<feature type="non-terminal residue" evidence="1">
    <location>
        <position position="1"/>
    </location>
</feature>
<keyword evidence="1" id="KW-0575">Peroxidase</keyword>
<accession>A0A2U3NA79</accession>
<keyword evidence="1" id="KW-0560">Oxidoreductase</keyword>
<dbReference type="AlphaFoldDB" id="A0A2U3NA79"/>
<keyword evidence="2" id="KW-1185">Reference proteome</keyword>
<reference evidence="1 2" key="1">
    <citation type="submission" date="2017-01" db="EMBL/GenBank/DDBJ databases">
        <authorList>
            <consortium name="Urmite Genomes"/>
        </authorList>
    </citation>
    <scope>NUCLEOTIDE SEQUENCE [LARGE SCALE GENOMIC DNA]</scope>
    <source>
        <strain evidence="1 2">AB308</strain>
    </source>
</reference>
<dbReference type="Proteomes" id="UP000241595">
    <property type="component" value="Unassembled WGS sequence"/>
</dbReference>
<dbReference type="SUPFAM" id="SSF69118">
    <property type="entry name" value="AhpD-like"/>
    <property type="match status" value="1"/>
</dbReference>
<evidence type="ECO:0000313" key="1">
    <source>
        <dbReference type="EMBL" id="SPM28438.1"/>
    </source>
</evidence>